<evidence type="ECO:0000256" key="4">
    <source>
        <dbReference type="ARBA" id="ARBA00022692"/>
    </source>
</evidence>
<feature type="transmembrane region" description="Helical" evidence="7">
    <location>
        <begin position="291"/>
        <end position="311"/>
    </location>
</feature>
<evidence type="ECO:0000256" key="6">
    <source>
        <dbReference type="ARBA" id="ARBA00023136"/>
    </source>
</evidence>
<protein>
    <recommendedName>
        <fullName evidence="7">XK-related protein</fullName>
    </recommendedName>
</protein>
<organism evidence="8 9">
    <name type="scientific">Dreissena polymorpha</name>
    <name type="common">Zebra mussel</name>
    <name type="synonym">Mytilus polymorpha</name>
    <dbReference type="NCBI Taxonomy" id="45954"/>
    <lineage>
        <taxon>Eukaryota</taxon>
        <taxon>Metazoa</taxon>
        <taxon>Spiralia</taxon>
        <taxon>Lophotrochozoa</taxon>
        <taxon>Mollusca</taxon>
        <taxon>Bivalvia</taxon>
        <taxon>Autobranchia</taxon>
        <taxon>Heteroconchia</taxon>
        <taxon>Euheterodonta</taxon>
        <taxon>Imparidentia</taxon>
        <taxon>Neoheterodontei</taxon>
        <taxon>Myida</taxon>
        <taxon>Dreissenoidea</taxon>
        <taxon>Dreissenidae</taxon>
        <taxon>Dreissena</taxon>
    </lineage>
</organism>
<evidence type="ECO:0000256" key="3">
    <source>
        <dbReference type="ARBA" id="ARBA00022475"/>
    </source>
</evidence>
<dbReference type="Proteomes" id="UP000828390">
    <property type="component" value="Unassembled WGS sequence"/>
</dbReference>
<comment type="similarity">
    <text evidence="2 7">Belongs to the XK family.</text>
</comment>
<sequence length="363" mass="42924">MVPFGLTTAFIVVPGLVTATLNLRWYCIDFQRTKELSKDGKQQVPTTRGLLWFVRILMTCLMMGRVIRQVEYVYNGFKSRDKNLTEDVRKRHYRLMRCEDVDASCIRMFECFLEAAPQLLLQIYILMEYREEEVTWLISGTRAVSMLSSWSSLAISMVSYQRALRFSHDDCANMSIPGSILYFLWRAVEIGPRVIALGMFASQFKWWVFIVVVVHWIGMSLWLLCQKTHFYQNQCEEKGFNFVCGYVLVFCFLNVRDGRTRYRMIVYYCIFYVENWLFLGFWFYFTDAKSQWFYLPTLFVVSLSIILHLIFQFLYYGCFHPLGHGAIPCCLDCEEHTCFESLCYDLEPEENYTMQTEHVTISV</sequence>
<evidence type="ECO:0000313" key="8">
    <source>
        <dbReference type="EMBL" id="KAH3696327.1"/>
    </source>
</evidence>
<dbReference type="EMBL" id="JAIWYP010000016">
    <property type="protein sequence ID" value="KAH3696327.1"/>
    <property type="molecule type" value="Genomic_DNA"/>
</dbReference>
<keyword evidence="4 7" id="KW-0812">Transmembrane</keyword>
<comment type="subcellular location">
    <subcellularLocation>
        <location evidence="1">Cell membrane</location>
        <topology evidence="1">Multi-pass membrane protein</topology>
    </subcellularLocation>
    <subcellularLocation>
        <location evidence="7">Membrane</location>
        <topology evidence="7">Multi-pass membrane protein</topology>
    </subcellularLocation>
</comment>
<keyword evidence="3" id="KW-1003">Cell membrane</keyword>
<keyword evidence="5 7" id="KW-1133">Transmembrane helix</keyword>
<feature type="transmembrane region" description="Helical" evidence="7">
    <location>
        <begin position="265"/>
        <end position="285"/>
    </location>
</feature>
<accession>A0A9D3YAJ3</accession>
<dbReference type="OrthoDB" id="6136301at2759"/>
<dbReference type="PANTHER" id="PTHR16024">
    <property type="entry name" value="XK-RELATED PROTEIN"/>
    <property type="match status" value="1"/>
</dbReference>
<proteinExistence type="inferred from homology"/>
<dbReference type="PANTHER" id="PTHR16024:SF6">
    <property type="entry name" value="XK-RELATED PROTEIN"/>
    <property type="match status" value="1"/>
</dbReference>
<gene>
    <name evidence="8" type="ORF">DPMN_083790</name>
</gene>
<reference evidence="8" key="1">
    <citation type="journal article" date="2019" name="bioRxiv">
        <title>The Genome of the Zebra Mussel, Dreissena polymorpha: A Resource for Invasive Species Research.</title>
        <authorList>
            <person name="McCartney M.A."/>
            <person name="Auch B."/>
            <person name="Kono T."/>
            <person name="Mallez S."/>
            <person name="Zhang Y."/>
            <person name="Obille A."/>
            <person name="Becker A."/>
            <person name="Abrahante J.E."/>
            <person name="Garbe J."/>
            <person name="Badalamenti J.P."/>
            <person name="Herman A."/>
            <person name="Mangelson H."/>
            <person name="Liachko I."/>
            <person name="Sullivan S."/>
            <person name="Sone E.D."/>
            <person name="Koren S."/>
            <person name="Silverstein K.A.T."/>
            <person name="Beckman K.B."/>
            <person name="Gohl D.M."/>
        </authorList>
    </citation>
    <scope>NUCLEOTIDE SEQUENCE</scope>
    <source>
        <strain evidence="8">Duluth1</strain>
        <tissue evidence="8">Whole animal</tissue>
    </source>
</reference>
<dbReference type="InterPro" id="IPR050895">
    <property type="entry name" value="XK-related_scramblase"/>
</dbReference>
<evidence type="ECO:0000313" key="9">
    <source>
        <dbReference type="Proteomes" id="UP000828390"/>
    </source>
</evidence>
<evidence type="ECO:0000256" key="7">
    <source>
        <dbReference type="RuleBase" id="RU910716"/>
    </source>
</evidence>
<comment type="caution">
    <text evidence="8">The sequence shown here is derived from an EMBL/GenBank/DDBJ whole genome shotgun (WGS) entry which is preliminary data.</text>
</comment>
<feature type="transmembrane region" description="Helical" evidence="7">
    <location>
        <begin position="6"/>
        <end position="28"/>
    </location>
</feature>
<keyword evidence="6 7" id="KW-0472">Membrane</keyword>
<feature type="transmembrane region" description="Helical" evidence="7">
    <location>
        <begin position="206"/>
        <end position="224"/>
    </location>
</feature>
<dbReference type="GO" id="GO:0070782">
    <property type="term" value="P:phosphatidylserine exposure on apoptotic cell surface"/>
    <property type="evidence" value="ECO:0007669"/>
    <property type="project" value="TreeGrafter"/>
</dbReference>
<dbReference type="GO" id="GO:1902742">
    <property type="term" value="P:apoptotic process involved in development"/>
    <property type="evidence" value="ECO:0007669"/>
    <property type="project" value="TreeGrafter"/>
</dbReference>
<evidence type="ECO:0000256" key="5">
    <source>
        <dbReference type="ARBA" id="ARBA00022989"/>
    </source>
</evidence>
<keyword evidence="9" id="KW-1185">Reference proteome</keyword>
<evidence type="ECO:0000256" key="2">
    <source>
        <dbReference type="ARBA" id="ARBA00008789"/>
    </source>
</evidence>
<dbReference type="Pfam" id="PF09815">
    <property type="entry name" value="XK-related"/>
    <property type="match status" value="1"/>
</dbReference>
<dbReference type="AlphaFoldDB" id="A0A9D3YAJ3"/>
<dbReference type="GO" id="GO:0043652">
    <property type="term" value="P:engulfment of apoptotic cell"/>
    <property type="evidence" value="ECO:0007669"/>
    <property type="project" value="TreeGrafter"/>
</dbReference>
<reference evidence="8" key="2">
    <citation type="submission" date="2020-11" db="EMBL/GenBank/DDBJ databases">
        <authorList>
            <person name="McCartney M.A."/>
            <person name="Auch B."/>
            <person name="Kono T."/>
            <person name="Mallez S."/>
            <person name="Becker A."/>
            <person name="Gohl D.M."/>
            <person name="Silverstein K.A.T."/>
            <person name="Koren S."/>
            <person name="Bechman K.B."/>
            <person name="Herman A."/>
            <person name="Abrahante J.E."/>
            <person name="Garbe J."/>
        </authorList>
    </citation>
    <scope>NUCLEOTIDE SEQUENCE</scope>
    <source>
        <strain evidence="8">Duluth1</strain>
        <tissue evidence="8">Whole animal</tissue>
    </source>
</reference>
<evidence type="ECO:0000256" key="1">
    <source>
        <dbReference type="ARBA" id="ARBA00004651"/>
    </source>
</evidence>
<dbReference type="GO" id="GO:0005886">
    <property type="term" value="C:plasma membrane"/>
    <property type="evidence" value="ECO:0007669"/>
    <property type="project" value="UniProtKB-SubCell"/>
</dbReference>
<name>A0A9D3YAJ3_DREPO</name>
<dbReference type="InterPro" id="IPR018629">
    <property type="entry name" value="XK-rel"/>
</dbReference>